<dbReference type="CDD" id="cd03785">
    <property type="entry name" value="GT28_MurG"/>
    <property type="match status" value="1"/>
</dbReference>
<feature type="domain" description="Glycosyl transferase family 28 C-terminal" evidence="1">
    <location>
        <begin position="74"/>
        <end position="235"/>
    </location>
</feature>
<dbReference type="AlphaFoldDB" id="A0A0F8X325"/>
<protein>
    <recommendedName>
        <fullName evidence="1">Glycosyl transferase family 28 C-terminal domain-containing protein</fullName>
    </recommendedName>
</protein>
<gene>
    <name evidence="2" type="ORF">LCGC14_3076350</name>
</gene>
<dbReference type="PANTHER" id="PTHR21015:SF22">
    <property type="entry name" value="GLYCOSYLTRANSFERASE"/>
    <property type="match status" value="1"/>
</dbReference>
<dbReference type="Pfam" id="PF04101">
    <property type="entry name" value="Glyco_tran_28_C"/>
    <property type="match status" value="1"/>
</dbReference>
<organism evidence="2">
    <name type="scientific">marine sediment metagenome</name>
    <dbReference type="NCBI Taxonomy" id="412755"/>
    <lineage>
        <taxon>unclassified sequences</taxon>
        <taxon>metagenomes</taxon>
        <taxon>ecological metagenomes</taxon>
    </lineage>
</organism>
<dbReference type="InterPro" id="IPR007235">
    <property type="entry name" value="Glyco_trans_28_C"/>
</dbReference>
<accession>A0A0F8X325</accession>
<dbReference type="SUPFAM" id="SSF53756">
    <property type="entry name" value="UDP-Glycosyltransferase/glycogen phosphorylase"/>
    <property type="match status" value="1"/>
</dbReference>
<name>A0A0F8X325_9ZZZZ</name>
<evidence type="ECO:0000259" key="1">
    <source>
        <dbReference type="Pfam" id="PF04101"/>
    </source>
</evidence>
<dbReference type="PANTHER" id="PTHR21015">
    <property type="entry name" value="UDP-N-ACETYLGLUCOSAMINE--N-ACETYLMURAMYL-(PENTAPEPTIDE) PYROPHOSPHORYL-UNDECAPRENOL N-ACETYLGLUCOSAMINE TRANSFERASE 1"/>
    <property type="match status" value="1"/>
</dbReference>
<dbReference type="Gene3D" id="3.40.50.2000">
    <property type="entry name" value="Glycogen Phosphorylase B"/>
    <property type="match status" value="2"/>
</dbReference>
<comment type="caution">
    <text evidence="2">The sequence shown here is derived from an EMBL/GenBank/DDBJ whole genome shotgun (WGS) entry which is preliminary data.</text>
</comment>
<reference evidence="2" key="1">
    <citation type="journal article" date="2015" name="Nature">
        <title>Complex archaea that bridge the gap between prokaryotes and eukaryotes.</title>
        <authorList>
            <person name="Spang A."/>
            <person name="Saw J.H."/>
            <person name="Jorgensen S.L."/>
            <person name="Zaremba-Niedzwiedzka K."/>
            <person name="Martijn J."/>
            <person name="Lind A.E."/>
            <person name="van Eijk R."/>
            <person name="Schleper C."/>
            <person name="Guy L."/>
            <person name="Ettema T.J."/>
        </authorList>
    </citation>
    <scope>NUCLEOTIDE SEQUENCE</scope>
</reference>
<dbReference type="EMBL" id="LAZR01065584">
    <property type="protein sequence ID" value="KKK55260.1"/>
    <property type="molecule type" value="Genomic_DNA"/>
</dbReference>
<dbReference type="GO" id="GO:0016758">
    <property type="term" value="F:hexosyltransferase activity"/>
    <property type="evidence" value="ECO:0007669"/>
    <property type="project" value="InterPro"/>
</dbReference>
<proteinExistence type="predicted"/>
<evidence type="ECO:0000313" key="2">
    <source>
        <dbReference type="EMBL" id="KKK55260.1"/>
    </source>
</evidence>
<sequence length="248" mass="27059">MPKDADRERKAVEEAVRAIARLARRIAVTAPESLRRLPDGKAAVTGYPVREQFWHVTRPQARQRLGLDPAEKVLLIAGASQGAHSINRAVADNLRSLLELCEVVHVSGRADEAWLAAQAKELPRKLRPRYHLYGYLHKEFPWAMAAADLALCRAGASVLGELPALGLPAILVPYPYAGAHQRLNARHLADNGAAVILEDSDLRSMLPLVGGLLHDAARLDTMSQASRRLARPEAARNIARLIVELAGS</sequence>